<dbReference type="GO" id="GO:0016020">
    <property type="term" value="C:membrane"/>
    <property type="evidence" value="ECO:0007669"/>
    <property type="project" value="UniProtKB-SubCell"/>
</dbReference>
<dbReference type="InterPro" id="IPR010920">
    <property type="entry name" value="LSM_dom_sf"/>
</dbReference>
<accession>A0A1H7QIK1</accession>
<organism evidence="7 8">
    <name type="scientific">Chitinophaga rupis</name>
    <dbReference type="NCBI Taxonomy" id="573321"/>
    <lineage>
        <taxon>Bacteria</taxon>
        <taxon>Pseudomonadati</taxon>
        <taxon>Bacteroidota</taxon>
        <taxon>Chitinophagia</taxon>
        <taxon>Chitinophagales</taxon>
        <taxon>Chitinophagaceae</taxon>
        <taxon>Chitinophaga</taxon>
    </lineage>
</organism>
<dbReference type="InterPro" id="IPR023408">
    <property type="entry name" value="MscS_beta-dom_sf"/>
</dbReference>
<evidence type="ECO:0000256" key="1">
    <source>
        <dbReference type="ARBA" id="ARBA00004370"/>
    </source>
</evidence>
<keyword evidence="4 5" id="KW-0472">Membrane</keyword>
<feature type="transmembrane region" description="Helical" evidence="5">
    <location>
        <begin position="98"/>
        <end position="120"/>
    </location>
</feature>
<evidence type="ECO:0000259" key="6">
    <source>
        <dbReference type="Pfam" id="PF00924"/>
    </source>
</evidence>
<feature type="transmembrane region" description="Helical" evidence="5">
    <location>
        <begin position="168"/>
        <end position="187"/>
    </location>
</feature>
<dbReference type="InterPro" id="IPR006685">
    <property type="entry name" value="MscS_channel_2nd"/>
</dbReference>
<dbReference type="EMBL" id="FOBB01000002">
    <property type="protein sequence ID" value="SEL47117.1"/>
    <property type="molecule type" value="Genomic_DNA"/>
</dbReference>
<dbReference type="PANTHER" id="PTHR30566">
    <property type="entry name" value="YNAI-RELATED MECHANOSENSITIVE ION CHANNEL"/>
    <property type="match status" value="1"/>
</dbReference>
<evidence type="ECO:0000256" key="5">
    <source>
        <dbReference type="SAM" id="Phobius"/>
    </source>
</evidence>
<feature type="transmembrane region" description="Helical" evidence="5">
    <location>
        <begin position="15"/>
        <end position="40"/>
    </location>
</feature>
<dbReference type="STRING" id="573321.SAMN04488505_102342"/>
<evidence type="ECO:0000313" key="7">
    <source>
        <dbReference type="EMBL" id="SEL47117.1"/>
    </source>
</evidence>
<keyword evidence="8" id="KW-1185">Reference proteome</keyword>
<comment type="subcellular location">
    <subcellularLocation>
        <location evidence="1">Membrane</location>
    </subcellularLocation>
</comment>
<dbReference type="PANTHER" id="PTHR30566:SF25">
    <property type="entry name" value="INNER MEMBRANE PROTEIN"/>
    <property type="match status" value="1"/>
</dbReference>
<reference evidence="7 8" key="1">
    <citation type="submission" date="2016-10" db="EMBL/GenBank/DDBJ databases">
        <authorList>
            <person name="de Groot N.N."/>
        </authorList>
    </citation>
    <scope>NUCLEOTIDE SEQUENCE [LARGE SCALE GENOMIC DNA]</scope>
    <source>
        <strain evidence="7 8">DSM 21039</strain>
    </source>
</reference>
<dbReference type="GO" id="GO:0008381">
    <property type="term" value="F:mechanosensitive monoatomic ion channel activity"/>
    <property type="evidence" value="ECO:0007669"/>
    <property type="project" value="UniProtKB-ARBA"/>
</dbReference>
<dbReference type="Gene3D" id="2.30.30.60">
    <property type="match status" value="1"/>
</dbReference>
<dbReference type="Proteomes" id="UP000198984">
    <property type="component" value="Unassembled WGS sequence"/>
</dbReference>
<evidence type="ECO:0000256" key="2">
    <source>
        <dbReference type="ARBA" id="ARBA00022692"/>
    </source>
</evidence>
<gene>
    <name evidence="7" type="ORF">SAMN04488505_102342</name>
</gene>
<feature type="transmembrane region" description="Helical" evidence="5">
    <location>
        <begin position="61"/>
        <end position="78"/>
    </location>
</feature>
<dbReference type="AlphaFoldDB" id="A0A1H7QIK1"/>
<dbReference type="Pfam" id="PF00924">
    <property type="entry name" value="MS_channel_2nd"/>
    <property type="match status" value="1"/>
</dbReference>
<proteinExistence type="predicted"/>
<name>A0A1H7QIK1_9BACT</name>
<feature type="domain" description="Mechanosensitive ion channel MscS" evidence="6">
    <location>
        <begin position="190"/>
        <end position="256"/>
    </location>
</feature>
<evidence type="ECO:0000313" key="8">
    <source>
        <dbReference type="Proteomes" id="UP000198984"/>
    </source>
</evidence>
<dbReference type="OrthoDB" id="9792218at2"/>
<dbReference type="Gene3D" id="1.10.287.1260">
    <property type="match status" value="1"/>
</dbReference>
<protein>
    <submittedName>
        <fullName evidence="7">Small-conductance mechanosensitive channel</fullName>
    </submittedName>
</protein>
<evidence type="ECO:0000256" key="3">
    <source>
        <dbReference type="ARBA" id="ARBA00022989"/>
    </source>
</evidence>
<keyword evidence="3 5" id="KW-1133">Transmembrane helix</keyword>
<dbReference type="SUPFAM" id="SSF50182">
    <property type="entry name" value="Sm-like ribonucleoproteins"/>
    <property type="match status" value="1"/>
</dbReference>
<evidence type="ECO:0000256" key="4">
    <source>
        <dbReference type="ARBA" id="ARBA00023136"/>
    </source>
</evidence>
<dbReference type="RefSeq" id="WP_089909416.1">
    <property type="nucleotide sequence ID" value="NZ_FOBB01000002.1"/>
</dbReference>
<keyword evidence="2 5" id="KW-0812">Transmembrane</keyword>
<dbReference type="PROSITE" id="PS51257">
    <property type="entry name" value="PROKAR_LIPOPROTEIN"/>
    <property type="match status" value="1"/>
</dbReference>
<feature type="transmembrane region" description="Helical" evidence="5">
    <location>
        <begin position="141"/>
        <end position="162"/>
    </location>
</feature>
<sequence length="361" mass="41286">MLELIERQLSHLPPLIGNIILAACALITGYIIKWLLALFIHKSTKTPVEDYSMMRSIVKRLGRPVNFFLPVLVLNMMIPLMDLHPKQLKLLSSTVEVLLIITFGYVLIGIVKVFEDYIVHAYDLRKADNLRERKIRTQLQFIRKIAVTIITILVLCAVLLSFDSLRKIGTGLLTGVGVGGIIVGFAAQRSLGNFLAGLQIAFTQPLRIDDVLIVENEWGRVEEITLTYVVLGIWDQRKLILPINYFIEKPFQNWTRTGSAILGTVFLYLDYSAPVDVLREEFFRLVEDHPLWDKRVKVMQVTNATDRTMEIRLLISAVNSGQAFDLRCFLRERMIAFVQEKYPESLPKTRAEISKEITKDI</sequence>